<keyword evidence="1" id="KW-0472">Membrane</keyword>
<reference evidence="2 3" key="1">
    <citation type="submission" date="2023-04" db="EMBL/GenBank/DDBJ databases">
        <title>A. sendaiensis sub sp. chiapanensis a novel subspecie with specific adaptation in bacterial cell wall isolated from an active volcano.</title>
        <authorList>
            <person name="Alvarez Gutierrez P.E."/>
            <person name="Ortiz Cortes L.Y."/>
        </authorList>
    </citation>
    <scope>NUCLEOTIDE SEQUENCE [LARGE SCALE GENOMIC DNA]</scope>
    <source>
        <strain evidence="2 3">PA2</strain>
    </source>
</reference>
<sequence>MDINLMPKPVSRAVRMRTPVRGRWPWIVMGGGIVVVCAAAVVVAHLAVARSASSLNQLQQQVQLLQAQTQSISTSQSAQEAVAAQQVAQSATHYDVILRALAKDVSESSTVDSIQQTGSTLTVVGRANSVASVADFEADLLREPFVSSASFTAAALQTSGTAVPGLGQASLGHAIVTGSGGANYRYDYTLTVVLKSGGGAP</sequence>
<dbReference type="PANTHER" id="PTHR40278:SF1">
    <property type="entry name" value="DNA UTILIZATION PROTEIN HOFN"/>
    <property type="match status" value="1"/>
</dbReference>
<comment type="caution">
    <text evidence="2">The sequence shown here is derived from an EMBL/GenBank/DDBJ whole genome shotgun (WGS) entry which is preliminary data.</text>
</comment>
<protein>
    <submittedName>
        <fullName evidence="2">PilN domain-containing protein</fullName>
    </submittedName>
</protein>
<keyword evidence="1" id="KW-1133">Transmembrane helix</keyword>
<evidence type="ECO:0000313" key="2">
    <source>
        <dbReference type="EMBL" id="MDI9260829.1"/>
    </source>
</evidence>
<evidence type="ECO:0000313" key="3">
    <source>
        <dbReference type="Proteomes" id="UP001529245"/>
    </source>
</evidence>
<gene>
    <name evidence="2" type="ORF">QID03_11695</name>
</gene>
<dbReference type="Pfam" id="PF05137">
    <property type="entry name" value="PilN"/>
    <property type="match status" value="1"/>
</dbReference>
<dbReference type="PANTHER" id="PTHR40278">
    <property type="entry name" value="DNA UTILIZATION PROTEIN HOFN"/>
    <property type="match status" value="1"/>
</dbReference>
<proteinExistence type="predicted"/>
<accession>A0ABT6Y0G6</accession>
<name>A0ABT6Y0G6_ALISE</name>
<dbReference type="InterPro" id="IPR007813">
    <property type="entry name" value="PilN"/>
</dbReference>
<feature type="transmembrane region" description="Helical" evidence="1">
    <location>
        <begin position="24"/>
        <end position="48"/>
    </location>
</feature>
<organism evidence="2 3">
    <name type="scientific">Alicyclobacillus sendaiensis PA2</name>
    <dbReference type="NCBI Taxonomy" id="3029425"/>
    <lineage>
        <taxon>Bacteria</taxon>
        <taxon>Bacillati</taxon>
        <taxon>Bacillota</taxon>
        <taxon>Bacilli</taxon>
        <taxon>Bacillales</taxon>
        <taxon>Alicyclobacillaceae</taxon>
        <taxon>Alicyclobacillus</taxon>
    </lineage>
</organism>
<dbReference type="EMBL" id="JASGCB010000023">
    <property type="protein sequence ID" value="MDI9260829.1"/>
    <property type="molecule type" value="Genomic_DNA"/>
</dbReference>
<evidence type="ECO:0000256" key="1">
    <source>
        <dbReference type="SAM" id="Phobius"/>
    </source>
</evidence>
<keyword evidence="1" id="KW-0812">Transmembrane</keyword>
<dbReference type="RefSeq" id="WP_283204264.1">
    <property type="nucleotide sequence ID" value="NZ_JASGCB010000023.1"/>
</dbReference>
<dbReference type="InterPro" id="IPR052534">
    <property type="entry name" value="Extracell_DNA_Util/SecSys_Comp"/>
</dbReference>
<dbReference type="Proteomes" id="UP001529245">
    <property type="component" value="Unassembled WGS sequence"/>
</dbReference>
<keyword evidence="3" id="KW-1185">Reference proteome</keyword>